<dbReference type="Proteomes" id="UP000030661">
    <property type="component" value="Unassembled WGS sequence"/>
</dbReference>
<reference evidence="2" key="1">
    <citation type="journal article" date="2015" name="PeerJ">
        <title>First genomic representation of candidate bacterial phylum KSB3 points to enhanced environmental sensing as a trigger of wastewater bulking.</title>
        <authorList>
            <person name="Sekiguchi Y."/>
            <person name="Ohashi A."/>
            <person name="Parks D.H."/>
            <person name="Yamauchi T."/>
            <person name="Tyson G.W."/>
            <person name="Hugenholtz P."/>
        </authorList>
    </citation>
    <scope>NUCLEOTIDE SEQUENCE [LARGE SCALE GENOMIC DNA]</scope>
</reference>
<evidence type="ECO:0000313" key="3">
    <source>
        <dbReference type="Proteomes" id="UP000030661"/>
    </source>
</evidence>
<evidence type="ECO:0000259" key="1">
    <source>
        <dbReference type="Pfam" id="PF01937"/>
    </source>
</evidence>
<dbReference type="PIRSF" id="PIRSF006593">
    <property type="entry name" value="UCP006593"/>
    <property type="match status" value="1"/>
</dbReference>
<dbReference type="STRING" id="1499967.U27_03795"/>
<gene>
    <name evidence="2" type="ORF">U27_03795</name>
</gene>
<sequence length="299" mass="33301">MNAYLDCIICQQRQALRILRLAANDQNIQEQVFRQVMERLVKVEWTTDPMTISKGTYDLITRVTGKPDPYQALKRQSNEEVLRLYPQLQEYVQHSADPLLTACKLAVAGNIMDFGAKEHFNIQETIQQVLTTDFAINHYDRLRDELRHASSVLLFADNAGEIVFDKLLLETMLQSHALPRITVVVKKLPILNDTMLEDARQIGLLELPNITIRYVNTAVNGNAPWLNPEVSGWIQAHDVVIAKGQANYEVLSAVPGIYFLLIAKCAIVAADTGTTTGALILKYSSSDPAGIAARGEGTL</sequence>
<dbReference type="AlphaFoldDB" id="A0A081BWX6"/>
<name>A0A081BWX6_VECG1</name>
<dbReference type="Gene3D" id="3.40.50.10880">
    <property type="entry name" value="Uncharacterised protein PF01937, DUF89, domain 3"/>
    <property type="match status" value="1"/>
</dbReference>
<dbReference type="SUPFAM" id="SSF111321">
    <property type="entry name" value="AF1104-like"/>
    <property type="match status" value="1"/>
</dbReference>
<feature type="domain" description="Damage-control phosphatase ARMT1-like metal-binding" evidence="1">
    <location>
        <begin position="6"/>
        <end position="278"/>
    </location>
</feature>
<accession>A0A081BWX6</accession>
<dbReference type="EMBL" id="DF820465">
    <property type="protein sequence ID" value="GAK56831.1"/>
    <property type="molecule type" value="Genomic_DNA"/>
</dbReference>
<dbReference type="HOGENOM" id="CLU_071520_0_0_0"/>
<dbReference type="InterPro" id="IPR002791">
    <property type="entry name" value="ARMT1-like_metal-bd"/>
</dbReference>
<proteinExistence type="predicted"/>
<dbReference type="eggNOG" id="COG1578">
    <property type="taxonomic scope" value="Bacteria"/>
</dbReference>
<evidence type="ECO:0000313" key="2">
    <source>
        <dbReference type="EMBL" id="GAK56831.1"/>
    </source>
</evidence>
<dbReference type="Pfam" id="PF01937">
    <property type="entry name" value="ARMT1-like_dom"/>
    <property type="match status" value="1"/>
</dbReference>
<organism evidence="2">
    <name type="scientific">Vecturithrix granuli</name>
    <dbReference type="NCBI Taxonomy" id="1499967"/>
    <lineage>
        <taxon>Bacteria</taxon>
        <taxon>Candidatus Moduliflexota</taxon>
        <taxon>Candidatus Vecturitrichia</taxon>
        <taxon>Candidatus Vecturitrichales</taxon>
        <taxon>Candidatus Vecturitrichaceae</taxon>
        <taxon>Candidatus Vecturithrix</taxon>
    </lineage>
</organism>
<keyword evidence="3" id="KW-1185">Reference proteome</keyword>
<dbReference type="Gene3D" id="1.10.285.20">
    <property type="entry name" value="Uncharacterised protein PF01937, DUF89, domain 2"/>
    <property type="match status" value="1"/>
</dbReference>
<protein>
    <recommendedName>
        <fullName evidence="1">Damage-control phosphatase ARMT1-like metal-binding domain-containing protein</fullName>
    </recommendedName>
</protein>
<dbReference type="InterPro" id="IPR036075">
    <property type="entry name" value="ARMT-1-like_metal-bd_sf"/>
</dbReference>
<dbReference type="InterPro" id="IPR014444">
    <property type="entry name" value="PH1575-like"/>
</dbReference>